<organism evidence="1 2">
    <name type="scientific">Acidisarcina polymorpha</name>
    <dbReference type="NCBI Taxonomy" id="2211140"/>
    <lineage>
        <taxon>Bacteria</taxon>
        <taxon>Pseudomonadati</taxon>
        <taxon>Acidobacteriota</taxon>
        <taxon>Terriglobia</taxon>
        <taxon>Terriglobales</taxon>
        <taxon>Acidobacteriaceae</taxon>
        <taxon>Acidisarcina</taxon>
    </lineage>
</organism>
<protein>
    <submittedName>
        <fullName evidence="1">Uncharacterized protein</fullName>
    </submittedName>
</protein>
<name>A0A2Z5G5S6_9BACT</name>
<reference evidence="1 2" key="1">
    <citation type="journal article" date="2018" name="Front. Microbiol.">
        <title>Hydrolytic Capabilities as a Key to Environmental Success: Chitinolytic and Cellulolytic Acidobacteria From Acidic Sub-arctic Soils and Boreal Peatlands.</title>
        <authorList>
            <person name="Belova S.E."/>
            <person name="Ravin N.V."/>
            <person name="Pankratov T.A."/>
            <person name="Rakitin A.L."/>
            <person name="Ivanova A.A."/>
            <person name="Beletsky A.V."/>
            <person name="Mardanov A.V."/>
            <person name="Sinninghe Damste J.S."/>
            <person name="Dedysh S.N."/>
        </authorList>
    </citation>
    <scope>NUCLEOTIDE SEQUENCE [LARGE SCALE GENOMIC DNA]</scope>
    <source>
        <strain evidence="1 2">SBC82</strain>
    </source>
</reference>
<dbReference type="Proteomes" id="UP000253606">
    <property type="component" value="Chromosome"/>
</dbReference>
<evidence type="ECO:0000313" key="2">
    <source>
        <dbReference type="Proteomes" id="UP000253606"/>
    </source>
</evidence>
<sequence>MLSDFGLRMTGVVERGFGLSGASGAGVLARRLARDFLEG</sequence>
<dbReference type="EMBL" id="CP030840">
    <property type="protein sequence ID" value="AXC14448.1"/>
    <property type="molecule type" value="Genomic_DNA"/>
</dbReference>
<evidence type="ECO:0000313" key="1">
    <source>
        <dbReference type="EMBL" id="AXC14448.1"/>
    </source>
</evidence>
<dbReference type="KEGG" id="abas:ACPOL_5194"/>
<dbReference type="AlphaFoldDB" id="A0A2Z5G5S6"/>
<keyword evidence="2" id="KW-1185">Reference proteome</keyword>
<gene>
    <name evidence="1" type="ORF">ACPOL_5194</name>
</gene>
<proteinExistence type="predicted"/>
<accession>A0A2Z5G5S6</accession>